<proteinExistence type="predicted"/>
<accession>A0A1Y1QBG1</accession>
<dbReference type="AlphaFoldDB" id="A0A1Y1QBG1"/>
<dbReference type="EMBL" id="MTEJ01000542">
    <property type="protein sequence ID" value="OQX01816.1"/>
    <property type="molecule type" value="Genomic_DNA"/>
</dbReference>
<sequence>MYYMPIMVSKNSNKEPDGITSSYGLWRYGNDYHNASVTLLINHNELAFTPFFSTSAQSIELLIKAFLTAKGFEIDELRKKFGHDIYELFLKAKDENINDVVNIDLECFMCIDLLNKEYKSKRYHYIKTGRMFLPRTDWIVNASYELTRGLEKFCFENTKW</sequence>
<reference evidence="2 3" key="1">
    <citation type="submission" date="2017-01" db="EMBL/GenBank/DDBJ databases">
        <title>Novel large sulfur bacteria in the metagenomes of groundwater-fed chemosynthetic microbial mats in the Lake Huron basin.</title>
        <authorList>
            <person name="Sharrar A.M."/>
            <person name="Flood B.E."/>
            <person name="Bailey J.V."/>
            <person name="Jones D.S."/>
            <person name="Biddanda B."/>
            <person name="Ruberg S.A."/>
            <person name="Marcus D.N."/>
            <person name="Dick G.J."/>
        </authorList>
    </citation>
    <scope>NUCLEOTIDE SEQUENCE [LARGE SCALE GENOMIC DNA]</scope>
    <source>
        <strain evidence="2">A8</strain>
    </source>
</reference>
<comment type="caution">
    <text evidence="2">The sequence shown here is derived from an EMBL/GenBank/DDBJ whole genome shotgun (WGS) entry which is preliminary data.</text>
</comment>
<protein>
    <recommendedName>
        <fullName evidence="1">HEPN domain-containing protein</fullName>
    </recommendedName>
</protein>
<dbReference type="SUPFAM" id="SSF81593">
    <property type="entry name" value="Nucleotidyltransferase substrate binding subunit/domain"/>
    <property type="match status" value="1"/>
</dbReference>
<organism evidence="2 3">
    <name type="scientific">Thiothrix lacustris</name>
    <dbReference type="NCBI Taxonomy" id="525917"/>
    <lineage>
        <taxon>Bacteria</taxon>
        <taxon>Pseudomonadati</taxon>
        <taxon>Pseudomonadota</taxon>
        <taxon>Gammaproteobacteria</taxon>
        <taxon>Thiotrichales</taxon>
        <taxon>Thiotrichaceae</taxon>
        <taxon>Thiothrix</taxon>
    </lineage>
</organism>
<dbReference type="Pfam" id="PF05168">
    <property type="entry name" value="HEPN"/>
    <property type="match status" value="1"/>
</dbReference>
<evidence type="ECO:0000313" key="2">
    <source>
        <dbReference type="EMBL" id="OQX01816.1"/>
    </source>
</evidence>
<evidence type="ECO:0000313" key="3">
    <source>
        <dbReference type="Proteomes" id="UP000192491"/>
    </source>
</evidence>
<evidence type="ECO:0000259" key="1">
    <source>
        <dbReference type="Pfam" id="PF05168"/>
    </source>
</evidence>
<dbReference type="InterPro" id="IPR007842">
    <property type="entry name" value="HEPN_dom"/>
</dbReference>
<name>A0A1Y1QBG1_9GAMM</name>
<dbReference type="Proteomes" id="UP000192491">
    <property type="component" value="Unassembled WGS sequence"/>
</dbReference>
<gene>
    <name evidence="2" type="ORF">BWK73_44835</name>
</gene>
<feature type="domain" description="HEPN" evidence="1">
    <location>
        <begin position="54"/>
        <end position="137"/>
    </location>
</feature>